<reference evidence="3 4" key="1">
    <citation type="journal article" date="2013" name="Genome Announc.">
        <title>Genome Sequence of the Obligate Gammaproteobacterial Methanotroph Methylomicrobium album Strain BG8.</title>
        <authorList>
            <person name="Kits K.D."/>
            <person name="Kalyuzhnaya M.G."/>
            <person name="Klotz M.G."/>
            <person name="Jetten M.S."/>
            <person name="Op den Camp H.J."/>
            <person name="Vuilleumier S."/>
            <person name="Bringel F."/>
            <person name="Dispirito A.A."/>
            <person name="Murrell J.C."/>
            <person name="Bruce D."/>
            <person name="Cheng J.F."/>
            <person name="Copeland A."/>
            <person name="Goodwin L."/>
            <person name="Hauser L."/>
            <person name="Lajus A."/>
            <person name="Land M.L."/>
            <person name="Lapidus A."/>
            <person name="Lucas S."/>
            <person name="Medigue C."/>
            <person name="Pitluck S."/>
            <person name="Woyke T."/>
            <person name="Zeytun A."/>
            <person name="Stein L.Y."/>
        </authorList>
    </citation>
    <scope>NUCLEOTIDE SEQUENCE [LARGE SCALE GENOMIC DNA]</scope>
    <source>
        <strain evidence="3 4">BG8</strain>
    </source>
</reference>
<dbReference type="EMBL" id="CM001475">
    <property type="protein sequence ID" value="EIC30765.1"/>
    <property type="molecule type" value="Genomic_DNA"/>
</dbReference>
<dbReference type="InterPro" id="IPR000253">
    <property type="entry name" value="FHA_dom"/>
</dbReference>
<gene>
    <name evidence="3" type="ORF">Metal_3086</name>
</gene>
<dbReference type="Gene3D" id="2.60.200.20">
    <property type="match status" value="1"/>
</dbReference>
<evidence type="ECO:0000313" key="4">
    <source>
        <dbReference type="Proteomes" id="UP000005090"/>
    </source>
</evidence>
<accession>H8GN51</accession>
<dbReference type="InterPro" id="IPR017735">
    <property type="entry name" value="T6SS_FHA"/>
</dbReference>
<organism evidence="3 4">
    <name type="scientific">Methylomicrobium album BG8</name>
    <dbReference type="NCBI Taxonomy" id="686340"/>
    <lineage>
        <taxon>Bacteria</taxon>
        <taxon>Pseudomonadati</taxon>
        <taxon>Pseudomonadota</taxon>
        <taxon>Gammaproteobacteria</taxon>
        <taxon>Methylococcales</taxon>
        <taxon>Methylococcaceae</taxon>
        <taxon>Methylomicrobium</taxon>
    </lineage>
</organism>
<dbReference type="AlphaFoldDB" id="H8GN51"/>
<feature type="region of interest" description="Disordered" evidence="1">
    <location>
        <begin position="240"/>
        <end position="261"/>
    </location>
</feature>
<dbReference type="NCBIfam" id="TIGR03354">
    <property type="entry name" value="VI_FHA"/>
    <property type="match status" value="1"/>
</dbReference>
<dbReference type="eggNOG" id="COG1716">
    <property type="taxonomic scope" value="Bacteria"/>
</dbReference>
<dbReference type="STRING" id="686340.Metal_3086"/>
<dbReference type="Proteomes" id="UP000005090">
    <property type="component" value="Chromosome"/>
</dbReference>
<protein>
    <recommendedName>
        <fullName evidence="2">FHA domain-containing protein</fullName>
    </recommendedName>
</protein>
<feature type="region of interest" description="Disordered" evidence="1">
    <location>
        <begin position="198"/>
        <end position="219"/>
    </location>
</feature>
<sequence>MTLIIKAVSYKDAPLTSEISVRFEEQGGSIGRSPDNQMVLPDPEKYISRLHAEIQYERGQYFIQDCSAGGTYLEQQGQQLQQARAALTDGEKLRIGEYELVVTIIESAPAFSQPYQSYVEPVRQLDLADSSALGGLSGPQPSVAVKTETHQSFIEQPDASVFHQSFTPPEAQADPRLQKKEEVKDDLDFGDLLSTLDHLSASPSAPDGRAFKPSASSPSLLSDFPELPADFFEEESMLESAKMSAATSPHLDTADLPASPFNTAATDQEELVAANELPASPFSSNPFPEAGSGREADPAAPFSLETAIHSVEAREPEAVAPIPKPHVAPQEARVRMTAPSNTERAAADSELIRAFLTGAGIDDSQFLSPEQWSELFRTSGELLRSMVEGLMCVLRARAELKSQFRVSVTTMRSVDNNPLKFTPNVDDALRLILAPTNPGFLTPKEAVREGFADIMNHQMAMTAGIQAALADILRGFDPELIEKAQGEGIQFQKKAKCWEHYTNQYPKLKASAQEDFFGDAFGDAYEQQMQLLSRSSKQ</sequence>
<dbReference type="SMART" id="SM00240">
    <property type="entry name" value="FHA"/>
    <property type="match status" value="1"/>
</dbReference>
<dbReference type="PROSITE" id="PS50006">
    <property type="entry name" value="FHA_DOMAIN"/>
    <property type="match status" value="1"/>
</dbReference>
<feature type="domain" description="FHA" evidence="2">
    <location>
        <begin position="28"/>
        <end position="78"/>
    </location>
</feature>
<dbReference type="Pfam" id="PF20232">
    <property type="entry name" value="T6SS_FHA_C"/>
    <property type="match status" value="1"/>
</dbReference>
<feature type="region of interest" description="Disordered" evidence="1">
    <location>
        <begin position="277"/>
        <end position="299"/>
    </location>
</feature>
<evidence type="ECO:0000313" key="3">
    <source>
        <dbReference type="EMBL" id="EIC30765.1"/>
    </source>
</evidence>
<proteinExistence type="predicted"/>
<evidence type="ECO:0000259" key="2">
    <source>
        <dbReference type="PROSITE" id="PS50006"/>
    </source>
</evidence>
<keyword evidence="4" id="KW-1185">Reference proteome</keyword>
<evidence type="ECO:0000256" key="1">
    <source>
        <dbReference type="SAM" id="MobiDB-lite"/>
    </source>
</evidence>
<dbReference type="CDD" id="cd00060">
    <property type="entry name" value="FHA"/>
    <property type="match status" value="1"/>
</dbReference>
<name>H8GN51_METAL</name>
<dbReference type="InterPro" id="IPR008984">
    <property type="entry name" value="SMAD_FHA_dom_sf"/>
</dbReference>
<dbReference type="SUPFAM" id="SSF49879">
    <property type="entry name" value="SMAD/FHA domain"/>
    <property type="match status" value="1"/>
</dbReference>
<dbReference type="eggNOG" id="COG3456">
    <property type="taxonomic scope" value="Bacteria"/>
</dbReference>
<dbReference type="InterPro" id="IPR046883">
    <property type="entry name" value="T6SS_FHA_C"/>
</dbReference>
<dbReference type="Pfam" id="PF00498">
    <property type="entry name" value="FHA"/>
    <property type="match status" value="1"/>
</dbReference>
<dbReference type="RefSeq" id="WP_005373575.1">
    <property type="nucleotide sequence ID" value="NZ_CM001475.1"/>
</dbReference>
<dbReference type="HOGENOM" id="CLU_023667_2_1_6"/>